<evidence type="ECO:0000256" key="1">
    <source>
        <dbReference type="SAM" id="MobiDB-lite"/>
    </source>
</evidence>
<dbReference type="AlphaFoldDB" id="A0A6I6FGR1"/>
<dbReference type="KEGG" id="sfic:EIZ62_05145"/>
<reference evidence="3 4" key="1">
    <citation type="submission" date="2018-12" db="EMBL/GenBank/DDBJ databases">
        <title>Complete genome sequence of Streptomyces ficellus NRRL8067, the producer of ficellomycin, feldamycin and nojirimycin.</title>
        <authorList>
            <person name="Zhang H."/>
            <person name="Yue R."/>
            <person name="Liu Y."/>
            <person name="Li M."/>
            <person name="Mu H."/>
            <person name="Zhang J."/>
        </authorList>
    </citation>
    <scope>NUCLEOTIDE SEQUENCE [LARGE SCALE GENOMIC DNA]</scope>
    <source>
        <strain evidence="3 4">NRRL 8067</strain>
    </source>
</reference>
<evidence type="ECO:0000256" key="2">
    <source>
        <dbReference type="SAM" id="SignalP"/>
    </source>
</evidence>
<keyword evidence="4" id="KW-1185">Reference proteome</keyword>
<proteinExistence type="predicted"/>
<feature type="compositionally biased region" description="Low complexity" evidence="1">
    <location>
        <begin position="52"/>
        <end position="64"/>
    </location>
</feature>
<name>A0A6I6FGR1_9ACTN</name>
<feature type="compositionally biased region" description="Basic residues" evidence="1">
    <location>
        <begin position="65"/>
        <end position="74"/>
    </location>
</feature>
<evidence type="ECO:0000313" key="3">
    <source>
        <dbReference type="EMBL" id="QGV77699.1"/>
    </source>
</evidence>
<protein>
    <submittedName>
        <fullName evidence="3">Uncharacterized protein</fullName>
    </submittedName>
</protein>
<feature type="compositionally biased region" description="Pro residues" evidence="1">
    <location>
        <begin position="42"/>
        <end position="51"/>
    </location>
</feature>
<accession>A0A6I6FGR1</accession>
<feature type="signal peptide" evidence="2">
    <location>
        <begin position="1"/>
        <end position="37"/>
    </location>
</feature>
<keyword evidence="2" id="KW-0732">Signal</keyword>
<dbReference type="Proteomes" id="UP000422572">
    <property type="component" value="Chromosome"/>
</dbReference>
<organism evidence="3 4">
    <name type="scientific">Streptomyces ficellus</name>
    <dbReference type="NCBI Taxonomy" id="1977088"/>
    <lineage>
        <taxon>Bacteria</taxon>
        <taxon>Bacillati</taxon>
        <taxon>Actinomycetota</taxon>
        <taxon>Actinomycetes</taxon>
        <taxon>Kitasatosporales</taxon>
        <taxon>Streptomycetaceae</taxon>
        <taxon>Streptomyces</taxon>
    </lineage>
</organism>
<feature type="compositionally biased region" description="Low complexity" evidence="1">
    <location>
        <begin position="75"/>
        <end position="86"/>
    </location>
</feature>
<dbReference type="RefSeq" id="WP_156691517.1">
    <property type="nucleotide sequence ID" value="NZ_CP034279.1"/>
</dbReference>
<sequence length="112" mass="11355">MTSIAALALAARRAVPVTLLVLAALLGVTAAAGPACGAEPRPAAPAAPAAPDPDLTEAEAAAPHRAGRRHRRAVRPGSPRPYRTRTAPPPRTAGPAAGHPSVRTVRCVVLRC</sequence>
<dbReference type="EMBL" id="CP034279">
    <property type="protein sequence ID" value="QGV77699.1"/>
    <property type="molecule type" value="Genomic_DNA"/>
</dbReference>
<gene>
    <name evidence="3" type="ORF">EIZ62_05145</name>
</gene>
<feature type="chain" id="PRO_5026115674" evidence="2">
    <location>
        <begin position="38"/>
        <end position="112"/>
    </location>
</feature>
<feature type="region of interest" description="Disordered" evidence="1">
    <location>
        <begin position="36"/>
        <end position="100"/>
    </location>
</feature>
<evidence type="ECO:0000313" key="4">
    <source>
        <dbReference type="Proteomes" id="UP000422572"/>
    </source>
</evidence>